<sequence>MTIQTAVLMETLVEQGAELRWSFCNIFFHKKNPKVWLNYDHLLEYEKAEETFYHPQLKERIPVSEVLDGYGRPAGKMANIEKLSS</sequence>
<proteinExistence type="predicted"/>
<protein>
    <submittedName>
        <fullName evidence="1">S-adenosyl-L-homocysteine hydrolase</fullName>
    </submittedName>
</protein>
<dbReference type="AlphaFoldDB" id="A0A521G181"/>
<accession>A0A521G181</accession>
<dbReference type="EMBL" id="NQJD01000018">
    <property type="protein sequence ID" value="TAA74765.1"/>
    <property type="molecule type" value="Genomic_DNA"/>
</dbReference>
<evidence type="ECO:0000313" key="2">
    <source>
        <dbReference type="Proteomes" id="UP000316238"/>
    </source>
</evidence>
<reference evidence="1" key="1">
    <citation type="submission" date="2017-07" db="EMBL/GenBank/DDBJ databases">
        <title>The cable genome - Insights into the physiology and evolution of filamentous bacteria capable of sulfide oxidation via long distance electron transfer.</title>
        <authorList>
            <person name="Thorup C."/>
            <person name="Bjerg J.T."/>
            <person name="Schreiber L."/>
            <person name="Nielsen L.P."/>
            <person name="Kjeldsen K.U."/>
            <person name="Boesen T."/>
            <person name="Boggild A."/>
            <person name="Meysman F."/>
            <person name="Geelhoed J."/>
            <person name="Schramm A."/>
        </authorList>
    </citation>
    <scope>NUCLEOTIDE SEQUENCE [LARGE SCALE GENOMIC DNA]</scope>
    <source>
        <strain evidence="1">GS</strain>
    </source>
</reference>
<dbReference type="SUPFAM" id="SSF52283">
    <property type="entry name" value="Formate/glycerate dehydrogenase catalytic domain-like"/>
    <property type="match status" value="1"/>
</dbReference>
<comment type="caution">
    <text evidence="1">The sequence shown here is derived from an EMBL/GenBank/DDBJ whole genome shotgun (WGS) entry which is preliminary data.</text>
</comment>
<dbReference type="InterPro" id="IPR000043">
    <property type="entry name" value="Adenosylhomocysteinase-like"/>
</dbReference>
<dbReference type="InterPro" id="IPR042172">
    <property type="entry name" value="Adenosylhomocyst_ase-like_sf"/>
</dbReference>
<keyword evidence="1" id="KW-0378">Hydrolase</keyword>
<gene>
    <name evidence="1" type="ORF">CDV28_11839</name>
</gene>
<dbReference type="Proteomes" id="UP000316238">
    <property type="component" value="Unassembled WGS sequence"/>
</dbReference>
<dbReference type="Pfam" id="PF05221">
    <property type="entry name" value="AdoHcyase"/>
    <property type="match status" value="1"/>
</dbReference>
<organism evidence="1 2">
    <name type="scientific">Candidatus Electronema aureum</name>
    <dbReference type="NCBI Taxonomy" id="2005002"/>
    <lineage>
        <taxon>Bacteria</taxon>
        <taxon>Pseudomonadati</taxon>
        <taxon>Thermodesulfobacteriota</taxon>
        <taxon>Desulfobulbia</taxon>
        <taxon>Desulfobulbales</taxon>
        <taxon>Desulfobulbaceae</taxon>
        <taxon>Candidatus Electronema</taxon>
    </lineage>
</organism>
<dbReference type="Gene3D" id="3.40.50.1480">
    <property type="entry name" value="Adenosylhomocysteinase-like"/>
    <property type="match status" value="1"/>
</dbReference>
<evidence type="ECO:0000313" key="1">
    <source>
        <dbReference type="EMBL" id="TAA74765.1"/>
    </source>
</evidence>
<dbReference type="GO" id="GO:0016787">
    <property type="term" value="F:hydrolase activity"/>
    <property type="evidence" value="ECO:0007669"/>
    <property type="project" value="UniProtKB-KW"/>
</dbReference>
<keyword evidence="2" id="KW-1185">Reference proteome</keyword>
<name>A0A521G181_9BACT</name>